<name>A0A074ZC79_OPIVI</name>
<gene>
    <name evidence="1" type="ORF">T265_14344</name>
</gene>
<evidence type="ECO:0000313" key="2">
    <source>
        <dbReference type="Proteomes" id="UP000054324"/>
    </source>
</evidence>
<dbReference type="EMBL" id="KL596798">
    <property type="protein sequence ID" value="KER24758.1"/>
    <property type="molecule type" value="Genomic_DNA"/>
</dbReference>
<organism evidence="1 2">
    <name type="scientific">Opisthorchis viverrini</name>
    <name type="common">Southeast Asian liver fluke</name>
    <dbReference type="NCBI Taxonomy" id="6198"/>
    <lineage>
        <taxon>Eukaryota</taxon>
        <taxon>Metazoa</taxon>
        <taxon>Spiralia</taxon>
        <taxon>Lophotrochozoa</taxon>
        <taxon>Platyhelminthes</taxon>
        <taxon>Trematoda</taxon>
        <taxon>Digenea</taxon>
        <taxon>Opisthorchiida</taxon>
        <taxon>Opisthorchiata</taxon>
        <taxon>Opisthorchiidae</taxon>
        <taxon>Opisthorchis</taxon>
    </lineage>
</organism>
<keyword evidence="2" id="KW-1185">Reference proteome</keyword>
<dbReference type="AlphaFoldDB" id="A0A074ZC79"/>
<dbReference type="CTD" id="20328510"/>
<proteinExistence type="predicted"/>
<protein>
    <submittedName>
        <fullName evidence="1">Uncharacterized protein</fullName>
    </submittedName>
</protein>
<feature type="non-terminal residue" evidence="1">
    <location>
        <position position="123"/>
    </location>
</feature>
<sequence length="123" mass="13649">MDVGLAQAYQFLGFNVLHSRTCTPSNCQSVKYPAMLPVITKLACTFLVFHEFRTICVQAKRKFAGSSGTAPSLHRQNVSSYLMNGVSLFNYISEADRTSGSSVLKDTHRDQMLSIVFPLPLEL</sequence>
<dbReference type="Proteomes" id="UP000054324">
    <property type="component" value="Unassembled WGS sequence"/>
</dbReference>
<evidence type="ECO:0000313" key="1">
    <source>
        <dbReference type="EMBL" id="KER24758.1"/>
    </source>
</evidence>
<accession>A0A074ZC79</accession>
<reference evidence="1 2" key="1">
    <citation type="submission" date="2013-11" db="EMBL/GenBank/DDBJ databases">
        <title>Opisthorchis viverrini - life in the bile duct.</title>
        <authorList>
            <person name="Young N.D."/>
            <person name="Nagarajan N."/>
            <person name="Lin S.J."/>
            <person name="Korhonen P.K."/>
            <person name="Jex A.R."/>
            <person name="Hall R.S."/>
            <person name="Safavi-Hemami H."/>
            <person name="Kaewkong W."/>
            <person name="Bertrand D."/>
            <person name="Gao S."/>
            <person name="Seet Q."/>
            <person name="Wongkham S."/>
            <person name="Teh B.T."/>
            <person name="Wongkham C."/>
            <person name="Intapan P.M."/>
            <person name="Maleewong W."/>
            <person name="Yang X."/>
            <person name="Hu M."/>
            <person name="Wang Z."/>
            <person name="Hofmann A."/>
            <person name="Sternberg P.W."/>
            <person name="Tan P."/>
            <person name="Wang J."/>
            <person name="Gasser R.B."/>
        </authorList>
    </citation>
    <scope>NUCLEOTIDE SEQUENCE [LARGE SCALE GENOMIC DNA]</scope>
</reference>
<dbReference type="GeneID" id="20328510"/>
<dbReference type="KEGG" id="ovi:T265_14344"/>
<dbReference type="RefSeq" id="XP_009171511.1">
    <property type="nucleotide sequence ID" value="XM_009173247.1"/>
</dbReference>